<dbReference type="Pfam" id="PF16110">
    <property type="entry name" value="DUF4828"/>
    <property type="match status" value="1"/>
</dbReference>
<gene>
    <name evidence="1" type="ORF">N6G96_03915</name>
</gene>
<sequence length="128" mass="15012">MKPRNIALVVASFLTGILTSKKLHEQDIPDPGNPLFFVGTWNYRADDSDRIHTIEIRPNLDLFIDSHQVRVKVESWDKYTITFLDDYGYHIRIRANEQRPISIYDETDNETYPILISNYKITKNPKTD</sequence>
<dbReference type="EMBL" id="CP104778">
    <property type="protein sequence ID" value="WPC22370.1"/>
    <property type="molecule type" value="Genomic_DNA"/>
</dbReference>
<evidence type="ECO:0000313" key="1">
    <source>
        <dbReference type="EMBL" id="WPC22370.1"/>
    </source>
</evidence>
<accession>A0ABZ0Q5V6</accession>
<evidence type="ECO:0000313" key="2">
    <source>
        <dbReference type="Proteomes" id="UP001302696"/>
    </source>
</evidence>
<organism evidence="1 2">
    <name type="scientific">Pediococcus inopinatus</name>
    <dbReference type="NCBI Taxonomy" id="114090"/>
    <lineage>
        <taxon>Bacteria</taxon>
        <taxon>Bacillati</taxon>
        <taxon>Bacillota</taxon>
        <taxon>Bacilli</taxon>
        <taxon>Lactobacillales</taxon>
        <taxon>Lactobacillaceae</taxon>
        <taxon>Pediococcus</taxon>
    </lineage>
</organism>
<protein>
    <submittedName>
        <fullName evidence="1">DUF4828 domain-containing protein</fullName>
    </submittedName>
</protein>
<keyword evidence="2" id="KW-1185">Reference proteome</keyword>
<name>A0ABZ0Q5V6_9LACO</name>
<reference evidence="2" key="1">
    <citation type="submission" date="2024-06" db="EMBL/GenBank/DDBJ databases">
        <authorList>
            <person name="Chang H.C."/>
            <person name="Mun S.Y."/>
        </authorList>
    </citation>
    <scope>NUCLEOTIDE SEQUENCE [LARGE SCALE GENOMIC DNA]</scope>
    <source>
        <strain evidence="2">KT1</strain>
    </source>
</reference>
<proteinExistence type="predicted"/>
<dbReference type="Proteomes" id="UP001302696">
    <property type="component" value="Chromosome"/>
</dbReference>
<dbReference type="InterPro" id="IPR032254">
    <property type="entry name" value="DUF4828"/>
</dbReference>
<dbReference type="RefSeq" id="WP_323709100.1">
    <property type="nucleotide sequence ID" value="NZ_CP104778.1"/>
</dbReference>